<dbReference type="PANTHER" id="PTHR44688:SF16">
    <property type="entry name" value="DNA-BINDING TRANSCRIPTIONAL ACTIVATOR DEVR_DOSR"/>
    <property type="match status" value="1"/>
</dbReference>
<feature type="compositionally biased region" description="Pro residues" evidence="4">
    <location>
        <begin position="97"/>
        <end position="106"/>
    </location>
</feature>
<proteinExistence type="predicted"/>
<feature type="compositionally biased region" description="Polar residues" evidence="4">
    <location>
        <begin position="16"/>
        <end position="26"/>
    </location>
</feature>
<reference evidence="6 7" key="1">
    <citation type="submission" date="2024-03" db="EMBL/GenBank/DDBJ databases">
        <title>Whole genome sequencing of Streptomyces racemochromogenes, to identify antimicrobial biosynthetic gene clusters.</title>
        <authorList>
            <person name="Suryawanshi P."/>
            <person name="Krishnaraj P.U."/>
            <person name="Arun Y.P."/>
            <person name="Suryawanshi M.P."/>
            <person name="Rakshit O."/>
        </authorList>
    </citation>
    <scope>NUCLEOTIDE SEQUENCE [LARGE SCALE GENOMIC DNA]</scope>
    <source>
        <strain evidence="6 7">AUDT626</strain>
    </source>
</reference>
<dbReference type="CDD" id="cd06170">
    <property type="entry name" value="LuxR_C_like"/>
    <property type="match status" value="1"/>
</dbReference>
<organism evidence="6 7">
    <name type="scientific">Streptomyces racemochromogenes</name>
    <dbReference type="NCBI Taxonomy" id="67353"/>
    <lineage>
        <taxon>Bacteria</taxon>
        <taxon>Bacillati</taxon>
        <taxon>Actinomycetota</taxon>
        <taxon>Actinomycetes</taxon>
        <taxon>Kitasatosporales</taxon>
        <taxon>Streptomycetaceae</taxon>
        <taxon>Streptomyces</taxon>
    </lineage>
</organism>
<feature type="region of interest" description="Disordered" evidence="4">
    <location>
        <begin position="1"/>
        <end position="26"/>
    </location>
</feature>
<keyword evidence="7" id="KW-1185">Reference proteome</keyword>
<dbReference type="SMART" id="SM00421">
    <property type="entry name" value="HTH_LUXR"/>
    <property type="match status" value="1"/>
</dbReference>
<dbReference type="EMBL" id="JBBDHD010000016">
    <property type="protein sequence ID" value="MFH7595232.1"/>
    <property type="molecule type" value="Genomic_DNA"/>
</dbReference>
<feature type="domain" description="HTH luxR-type" evidence="5">
    <location>
        <begin position="20"/>
        <end position="85"/>
    </location>
</feature>
<dbReference type="PROSITE" id="PS00622">
    <property type="entry name" value="HTH_LUXR_1"/>
    <property type="match status" value="1"/>
</dbReference>
<feature type="region of interest" description="Disordered" evidence="4">
    <location>
        <begin position="86"/>
        <end position="106"/>
    </location>
</feature>
<evidence type="ECO:0000313" key="6">
    <source>
        <dbReference type="EMBL" id="MFH7595232.1"/>
    </source>
</evidence>
<gene>
    <name evidence="6" type="ORF">WDV06_09015</name>
</gene>
<dbReference type="PANTHER" id="PTHR44688">
    <property type="entry name" value="DNA-BINDING TRANSCRIPTIONAL ACTIVATOR DEVR_DOSR"/>
    <property type="match status" value="1"/>
</dbReference>
<dbReference type="RefSeq" id="WP_395509114.1">
    <property type="nucleotide sequence ID" value="NZ_JBBDHD010000016.1"/>
</dbReference>
<dbReference type="PROSITE" id="PS50043">
    <property type="entry name" value="HTH_LUXR_2"/>
    <property type="match status" value="1"/>
</dbReference>
<name>A0ABW7PA40_9ACTN</name>
<evidence type="ECO:0000256" key="3">
    <source>
        <dbReference type="ARBA" id="ARBA00023163"/>
    </source>
</evidence>
<dbReference type="Pfam" id="PF00196">
    <property type="entry name" value="GerE"/>
    <property type="match status" value="1"/>
</dbReference>
<evidence type="ECO:0000256" key="1">
    <source>
        <dbReference type="ARBA" id="ARBA00023015"/>
    </source>
</evidence>
<dbReference type="SUPFAM" id="SSF46894">
    <property type="entry name" value="C-terminal effector domain of the bipartite response regulators"/>
    <property type="match status" value="1"/>
</dbReference>
<dbReference type="Gene3D" id="1.10.10.10">
    <property type="entry name" value="Winged helix-like DNA-binding domain superfamily/Winged helix DNA-binding domain"/>
    <property type="match status" value="1"/>
</dbReference>
<evidence type="ECO:0000313" key="7">
    <source>
        <dbReference type="Proteomes" id="UP001610631"/>
    </source>
</evidence>
<keyword evidence="1" id="KW-0805">Transcription regulation</keyword>
<dbReference type="InterPro" id="IPR016032">
    <property type="entry name" value="Sig_transdc_resp-reg_C-effctor"/>
</dbReference>
<dbReference type="InterPro" id="IPR000792">
    <property type="entry name" value="Tscrpt_reg_LuxR_C"/>
</dbReference>
<keyword evidence="3" id="KW-0804">Transcription</keyword>
<sequence length="106" mass="11554">MPTPGAIDRCTCAAPSPTQNPRDLSTLTDREGSVLLLVATGMGNIPIARRLGITERTVKKHITSLLHKLRVTSRLEAALIAHHQHHDLCRAKRPSPTFLPNPTPPT</sequence>
<dbReference type="InterPro" id="IPR036388">
    <property type="entry name" value="WH-like_DNA-bd_sf"/>
</dbReference>
<evidence type="ECO:0000256" key="2">
    <source>
        <dbReference type="ARBA" id="ARBA00023125"/>
    </source>
</evidence>
<evidence type="ECO:0000256" key="4">
    <source>
        <dbReference type="SAM" id="MobiDB-lite"/>
    </source>
</evidence>
<comment type="caution">
    <text evidence="6">The sequence shown here is derived from an EMBL/GenBank/DDBJ whole genome shotgun (WGS) entry which is preliminary data.</text>
</comment>
<dbReference type="Proteomes" id="UP001610631">
    <property type="component" value="Unassembled WGS sequence"/>
</dbReference>
<evidence type="ECO:0000259" key="5">
    <source>
        <dbReference type="PROSITE" id="PS50043"/>
    </source>
</evidence>
<keyword evidence="2" id="KW-0238">DNA-binding</keyword>
<accession>A0ABW7PA40</accession>
<protein>
    <submittedName>
        <fullName evidence="6">LuxR C-terminal-related transcriptional regulator</fullName>
    </submittedName>
</protein>
<dbReference type="PRINTS" id="PR00038">
    <property type="entry name" value="HTHLUXR"/>
</dbReference>